<gene>
    <name evidence="1" type="ORF">PENNAL_c0009G00804</name>
</gene>
<reference evidence="2" key="1">
    <citation type="journal article" date="2017" name="Nat. Microbiol.">
        <title>Global analysis of biosynthetic gene clusters reveals vast potential of secondary metabolite production in Penicillium species.</title>
        <authorList>
            <person name="Nielsen J.C."/>
            <person name="Grijseels S."/>
            <person name="Prigent S."/>
            <person name="Ji B."/>
            <person name="Dainat J."/>
            <person name="Nielsen K.F."/>
            <person name="Frisvad J.C."/>
            <person name="Workman M."/>
            <person name="Nielsen J."/>
        </authorList>
    </citation>
    <scope>NUCLEOTIDE SEQUENCE [LARGE SCALE GENOMIC DNA]</scope>
    <source>
        <strain evidence="2">IBT 13039</strain>
    </source>
</reference>
<accession>A0A1V6YVV4</accession>
<evidence type="ECO:0000313" key="2">
    <source>
        <dbReference type="Proteomes" id="UP000191691"/>
    </source>
</evidence>
<name>A0A1V6YVV4_PENNA</name>
<dbReference type="Proteomes" id="UP000191691">
    <property type="component" value="Unassembled WGS sequence"/>
</dbReference>
<organism evidence="1 2">
    <name type="scientific">Penicillium nalgiovense</name>
    <dbReference type="NCBI Taxonomy" id="60175"/>
    <lineage>
        <taxon>Eukaryota</taxon>
        <taxon>Fungi</taxon>
        <taxon>Dikarya</taxon>
        <taxon>Ascomycota</taxon>
        <taxon>Pezizomycotina</taxon>
        <taxon>Eurotiomycetes</taxon>
        <taxon>Eurotiomycetidae</taxon>
        <taxon>Eurotiales</taxon>
        <taxon>Aspergillaceae</taxon>
        <taxon>Penicillium</taxon>
    </lineage>
</organism>
<proteinExistence type="predicted"/>
<evidence type="ECO:0000313" key="1">
    <source>
        <dbReference type="EMBL" id="OQE91589.1"/>
    </source>
</evidence>
<protein>
    <submittedName>
        <fullName evidence="1">Uncharacterized protein</fullName>
    </submittedName>
</protein>
<keyword evidence="2" id="KW-1185">Reference proteome</keyword>
<sequence>MPATDALQPPLTPAERAIVKSYGGWTYFMQSFGLKPWEDNDAREGKKILEAFVRKDEDDSDKLFALRVVLQRSALPMSLRVLMGRPQVCVLYPSVILVFMPRLSSTTKARGVLDGPIAYSALVGSKSLLLGTYIW</sequence>
<dbReference type="EMBL" id="MOOB01000009">
    <property type="protein sequence ID" value="OQE91589.1"/>
    <property type="molecule type" value="Genomic_DNA"/>
</dbReference>
<dbReference type="AlphaFoldDB" id="A0A1V6YVV4"/>
<comment type="caution">
    <text evidence="1">The sequence shown here is derived from an EMBL/GenBank/DDBJ whole genome shotgun (WGS) entry which is preliminary data.</text>
</comment>